<dbReference type="EMBL" id="JADOTZ010000001">
    <property type="protein sequence ID" value="MBG6083279.1"/>
    <property type="molecule type" value="Genomic_DNA"/>
</dbReference>
<proteinExistence type="predicted"/>
<evidence type="ECO:0000256" key="1">
    <source>
        <dbReference type="SAM" id="MobiDB-lite"/>
    </source>
</evidence>
<dbReference type="InterPro" id="IPR041657">
    <property type="entry name" value="HTH_17"/>
</dbReference>
<dbReference type="Proteomes" id="UP000625033">
    <property type="component" value="Unassembled WGS sequence"/>
</dbReference>
<evidence type="ECO:0000259" key="2">
    <source>
        <dbReference type="Pfam" id="PF12728"/>
    </source>
</evidence>
<reference evidence="3" key="1">
    <citation type="submission" date="2020-11" db="EMBL/GenBank/DDBJ databases">
        <title>Sequencing the genomes of 1000 actinobacteria strains.</title>
        <authorList>
            <person name="Klenk H.-P."/>
        </authorList>
    </citation>
    <scope>NUCLEOTIDE SEQUENCE</scope>
    <source>
        <strain evidence="3">DSM 26152</strain>
    </source>
</reference>
<name>A0A931D2N8_9MICC</name>
<comment type="caution">
    <text evidence="3">The sequence shown here is derived from an EMBL/GenBank/DDBJ whole genome shotgun (WGS) entry which is preliminary data.</text>
</comment>
<feature type="domain" description="Helix-turn-helix" evidence="2">
    <location>
        <begin position="47"/>
        <end position="99"/>
    </location>
</feature>
<protein>
    <submittedName>
        <fullName evidence="3">Excisionase family DNA binding protein</fullName>
    </submittedName>
</protein>
<gene>
    <name evidence="3" type="ORF">IW252_000046</name>
</gene>
<evidence type="ECO:0000313" key="3">
    <source>
        <dbReference type="EMBL" id="MBG6083279.1"/>
    </source>
</evidence>
<feature type="region of interest" description="Disordered" evidence="1">
    <location>
        <begin position="1"/>
        <end position="31"/>
    </location>
</feature>
<dbReference type="AlphaFoldDB" id="A0A931D2N8"/>
<accession>A0A931D2N8</accession>
<organism evidence="3 4">
    <name type="scientific">Zhihengliuella flava</name>
    <dbReference type="NCBI Taxonomy" id="1285193"/>
    <lineage>
        <taxon>Bacteria</taxon>
        <taxon>Bacillati</taxon>
        <taxon>Actinomycetota</taxon>
        <taxon>Actinomycetes</taxon>
        <taxon>Micrococcales</taxon>
        <taxon>Micrococcaceae</taxon>
        <taxon>Zhihengliuella</taxon>
    </lineage>
</organism>
<dbReference type="InterPro" id="IPR010093">
    <property type="entry name" value="SinI_DNA-bd"/>
</dbReference>
<evidence type="ECO:0000313" key="4">
    <source>
        <dbReference type="Proteomes" id="UP000625033"/>
    </source>
</evidence>
<sequence length="110" mass="12300">MSAKTEPGPHLTEVVSLNGRGKPLGEVDPTGLEEARDRANVLEARLLYSLTEAGKLLGCNKEIIYQLVHDGDLRIVDIGTRGRPKWRVRRDDLLSWIDDHTQERESGNLA</sequence>
<dbReference type="NCBIfam" id="TIGR01764">
    <property type="entry name" value="excise"/>
    <property type="match status" value="1"/>
</dbReference>
<dbReference type="GO" id="GO:0003677">
    <property type="term" value="F:DNA binding"/>
    <property type="evidence" value="ECO:0007669"/>
    <property type="project" value="InterPro"/>
</dbReference>
<keyword evidence="4" id="KW-1185">Reference proteome</keyword>
<dbReference type="Pfam" id="PF12728">
    <property type="entry name" value="HTH_17"/>
    <property type="match status" value="1"/>
</dbReference>
<dbReference type="RefSeq" id="WP_196834738.1">
    <property type="nucleotide sequence ID" value="NZ_JADOTZ010000001.1"/>
</dbReference>